<dbReference type="PANTHER" id="PTHR48228:SF5">
    <property type="entry name" value="ALPHA-METHYLACYL-COA RACEMASE"/>
    <property type="match status" value="1"/>
</dbReference>
<organism evidence="2 3">
    <name type="scientific">Sphingomonas crocodyli</name>
    <dbReference type="NCBI Taxonomy" id="1979270"/>
    <lineage>
        <taxon>Bacteria</taxon>
        <taxon>Pseudomonadati</taxon>
        <taxon>Pseudomonadota</taxon>
        <taxon>Alphaproteobacteria</taxon>
        <taxon>Sphingomonadales</taxon>
        <taxon>Sphingomonadaceae</taxon>
        <taxon>Sphingomonas</taxon>
    </lineage>
</organism>
<keyword evidence="3" id="KW-1185">Reference proteome</keyword>
<dbReference type="EMBL" id="SACN01000001">
    <property type="protein sequence ID" value="RVT94772.1"/>
    <property type="molecule type" value="Genomic_DNA"/>
</dbReference>
<evidence type="ECO:0000313" key="3">
    <source>
        <dbReference type="Proteomes" id="UP000282971"/>
    </source>
</evidence>
<dbReference type="PANTHER" id="PTHR48228">
    <property type="entry name" value="SUCCINYL-COA--D-CITRAMALATE COA-TRANSFERASE"/>
    <property type="match status" value="1"/>
</dbReference>
<dbReference type="RefSeq" id="WP_127744347.1">
    <property type="nucleotide sequence ID" value="NZ_SACN01000001.1"/>
</dbReference>
<dbReference type="OrthoDB" id="7208981at2"/>
<dbReference type="AlphaFoldDB" id="A0A437MAW3"/>
<evidence type="ECO:0000313" key="2">
    <source>
        <dbReference type="EMBL" id="RVT94772.1"/>
    </source>
</evidence>
<dbReference type="Proteomes" id="UP000282971">
    <property type="component" value="Unassembled WGS sequence"/>
</dbReference>
<sequence length="791" mass="85292">MAGPLDSLVVVDASRVMPGAITSMMLADHGAEVIKVEPHGGTFFAHDVTRKAWDRGKASVELSYEDGDDRVKLKALIAKADIFIHSMTTEQARALGLDREALEGDNPGLIVCALEAYGDDTPYADRPYGESLAAAKLGLMVDKASSFRPGPMYPGHPALHYGQAFLANIGLLAAIRARRETGAGQTVRASLLDAMSAQSPMNNWWQEAGLSYIKTADAGAMDRFGHTRLITGMFECADGLFMQIHTGGPGGFKSAMDVLGFADRIQQVKGPEMATPLNDEEYQIARVEVFERTKTKNRDEWIKAFHAADVAALPVLEPAEILLDDQVEFVGQRIELADPDFGTIKQAGPAVRFGSAQPSTPTPAPAIGADNDKLASLPARPAQPISPKGAPIKHALEGLRVLDFSSFFACGYAGRLMSDLGADVIKIETPEGDQMRPLPDVFDAAQRGKRGIVLNLKSPEGLAAAHKLVETADVIMHNLRPGKADKLGIGYETLTAIKPDLIYTYLPGYGSRGPKSLLKSFAPLVSGWTGLLYEGGGAGNPPTRSVFGNEDYNNGFLGAAAVLMAVENRYRTGKGDYVECPQLHSSLWTTSEHFLDAEDRVVYGMRLDQAQTGFSALDRIYQTTDGWVCICARDDASFAALARAIGRPELPTEQGYGNAVDRTINDADLGEIIAPFFIGKTSEEAFAILDAAGAPAEIVYNKNWAKEVLHEPWAQETNRVFEDKNSIYQHIREFGLLNRLSGTPGVKKGSAPRLGEHTRDILAEAGFSAEAIDDLIARRIAIEHIPAATAA</sequence>
<dbReference type="Gene3D" id="3.30.1540.10">
    <property type="entry name" value="formyl-coa transferase, domain 3"/>
    <property type="match status" value="2"/>
</dbReference>
<dbReference type="Pfam" id="PF02515">
    <property type="entry name" value="CoA_transf_3"/>
    <property type="match status" value="2"/>
</dbReference>
<comment type="caution">
    <text evidence="2">The sequence shown here is derived from an EMBL/GenBank/DDBJ whole genome shotgun (WGS) entry which is preliminary data.</text>
</comment>
<keyword evidence="2" id="KW-0808">Transferase</keyword>
<evidence type="ECO:0000256" key="1">
    <source>
        <dbReference type="SAM" id="MobiDB-lite"/>
    </source>
</evidence>
<proteinExistence type="predicted"/>
<dbReference type="Gene3D" id="3.40.50.10540">
    <property type="entry name" value="Crotonobetainyl-coa:carnitine coa-transferase, domain 1"/>
    <property type="match status" value="2"/>
</dbReference>
<dbReference type="InterPro" id="IPR050509">
    <property type="entry name" value="CoA-transferase_III"/>
</dbReference>
<name>A0A437MAW3_9SPHN</name>
<protein>
    <submittedName>
        <fullName evidence="2">CoA transferase</fullName>
    </submittedName>
</protein>
<reference evidence="2 3" key="1">
    <citation type="submission" date="2019-01" db="EMBL/GenBank/DDBJ databases">
        <authorList>
            <person name="Chen W.-M."/>
        </authorList>
    </citation>
    <scope>NUCLEOTIDE SEQUENCE [LARGE SCALE GENOMIC DNA]</scope>
    <source>
        <strain evidence="2 3">CCP-7</strain>
    </source>
</reference>
<dbReference type="GO" id="GO:0016740">
    <property type="term" value="F:transferase activity"/>
    <property type="evidence" value="ECO:0007669"/>
    <property type="project" value="UniProtKB-KW"/>
</dbReference>
<dbReference type="InterPro" id="IPR044855">
    <property type="entry name" value="CoA-Trfase_III_dom3_sf"/>
</dbReference>
<dbReference type="InterPro" id="IPR003673">
    <property type="entry name" value="CoA-Trfase_fam_III"/>
</dbReference>
<feature type="region of interest" description="Disordered" evidence="1">
    <location>
        <begin position="353"/>
        <end position="388"/>
    </location>
</feature>
<dbReference type="SUPFAM" id="SSF89796">
    <property type="entry name" value="CoA-transferase family III (CaiB/BaiF)"/>
    <property type="match status" value="2"/>
</dbReference>
<dbReference type="InterPro" id="IPR023606">
    <property type="entry name" value="CoA-Trfase_III_dom_1_sf"/>
</dbReference>
<gene>
    <name evidence="2" type="ORF">EOD43_13375</name>
</gene>
<accession>A0A437MAW3</accession>